<dbReference type="EMBL" id="BSFD01000009">
    <property type="protein sequence ID" value="GLK49501.1"/>
    <property type="molecule type" value="Genomic_DNA"/>
</dbReference>
<feature type="domain" description="Terminase large subunit-like endonuclease" evidence="2">
    <location>
        <begin position="260"/>
        <end position="523"/>
    </location>
</feature>
<proteinExistence type="predicted"/>
<evidence type="ECO:0000259" key="1">
    <source>
        <dbReference type="Pfam" id="PF03354"/>
    </source>
</evidence>
<dbReference type="InterPro" id="IPR046461">
    <property type="entry name" value="TerL_ATPase"/>
</dbReference>
<dbReference type="InterPro" id="IPR046462">
    <property type="entry name" value="TerL_nuclease"/>
</dbReference>
<dbReference type="Gene3D" id="3.40.50.300">
    <property type="entry name" value="P-loop containing nucleotide triphosphate hydrolases"/>
    <property type="match status" value="1"/>
</dbReference>
<sequence>MGERGPGAGKLRLARELAATTKAKEPWKKKGLTRAQRVIAFCESLPITKGKLAGKKLKLLPGQREFIEEVYGPKRIRIAIKSEPRGNGKTGLLAPLALAHLLGPEAEVRGEVYSAAIDRKQAGILFAEMEAIILTNPHFAARVSTSEFHKTIKVNSGDGEGSVYEALSSDARRGHGLSPSLWVYDELAQAKDRELLDNLITAMGKRNNSLGIIISTQAPTDNHPLSQLIDDAPNEPSTYVQLKSAPVDADAFSIDTLRSVNPAWGIFLDIEDVMAEARRAKRLAAFEPAFRNLRLNQRVDANQELRIVNSAVWRLGATPVDLDRLRGRRCYGGLDLSSKHDLTAFVLVFPDDEAEPSYDIVPYFWTPSGAMEGRRHQEQDLFREWIKGEHLEEMQGPTVRFKVVAERIVALSRLFDIQSIAYDRWRIDDLKADLADIGAELPLEPFGQGFQSMGPALEFFAECALTGRLNHGGHPVLTANVASAIVVSDPAGNMKFDKDKSNKTGTTRIDGAQALAMALGIARRQVGEEVPVDLDDFIKNAVMA</sequence>
<name>A0ABQ5TAZ4_9CAUL</name>
<gene>
    <name evidence="3" type="ORF">GCM10017620_24740</name>
</gene>
<dbReference type="Pfam" id="PF20441">
    <property type="entry name" value="TerL_nuclease"/>
    <property type="match status" value="1"/>
</dbReference>
<protein>
    <submittedName>
        <fullName evidence="3">Terminase</fullName>
    </submittedName>
</protein>
<evidence type="ECO:0000313" key="4">
    <source>
        <dbReference type="Proteomes" id="UP001143509"/>
    </source>
</evidence>
<dbReference type="InterPro" id="IPR005021">
    <property type="entry name" value="Terminase_largesu-like"/>
</dbReference>
<dbReference type="PANTHER" id="PTHR41287">
    <property type="match status" value="1"/>
</dbReference>
<evidence type="ECO:0000313" key="3">
    <source>
        <dbReference type="EMBL" id="GLK49501.1"/>
    </source>
</evidence>
<evidence type="ECO:0000259" key="2">
    <source>
        <dbReference type="Pfam" id="PF20441"/>
    </source>
</evidence>
<keyword evidence="4" id="KW-1185">Reference proteome</keyword>
<organism evidence="3 4">
    <name type="scientific">Brevundimonas intermedia</name>
    <dbReference type="NCBI Taxonomy" id="74315"/>
    <lineage>
        <taxon>Bacteria</taxon>
        <taxon>Pseudomonadati</taxon>
        <taxon>Pseudomonadota</taxon>
        <taxon>Alphaproteobacteria</taxon>
        <taxon>Caulobacterales</taxon>
        <taxon>Caulobacteraceae</taxon>
        <taxon>Brevundimonas</taxon>
    </lineage>
</organism>
<feature type="domain" description="Terminase large subunit-like ATPase" evidence="1">
    <location>
        <begin position="72"/>
        <end position="219"/>
    </location>
</feature>
<dbReference type="InterPro" id="IPR027417">
    <property type="entry name" value="P-loop_NTPase"/>
</dbReference>
<comment type="caution">
    <text evidence="3">The sequence shown here is derived from an EMBL/GenBank/DDBJ whole genome shotgun (WGS) entry which is preliminary data.</text>
</comment>
<dbReference type="Proteomes" id="UP001143509">
    <property type="component" value="Unassembled WGS sequence"/>
</dbReference>
<reference evidence="3" key="1">
    <citation type="journal article" date="2014" name="Int. J. Syst. Evol. Microbiol.">
        <title>Complete genome of a new Firmicutes species belonging to the dominant human colonic microbiota ('Ruminococcus bicirculans') reveals two chromosomes and a selective capacity to utilize plant glucans.</title>
        <authorList>
            <consortium name="NISC Comparative Sequencing Program"/>
            <person name="Wegmann U."/>
            <person name="Louis P."/>
            <person name="Goesmann A."/>
            <person name="Henrissat B."/>
            <person name="Duncan S.H."/>
            <person name="Flint H.J."/>
        </authorList>
    </citation>
    <scope>NUCLEOTIDE SEQUENCE</scope>
    <source>
        <strain evidence="3">VKM B-1499</strain>
    </source>
</reference>
<reference evidence="3" key="2">
    <citation type="submission" date="2023-01" db="EMBL/GenBank/DDBJ databases">
        <authorList>
            <person name="Sun Q."/>
            <person name="Evtushenko L."/>
        </authorList>
    </citation>
    <scope>NUCLEOTIDE SEQUENCE</scope>
    <source>
        <strain evidence="3">VKM B-1499</strain>
    </source>
</reference>
<dbReference type="RefSeq" id="WP_271165696.1">
    <property type="nucleotide sequence ID" value="NZ_BSFD01000009.1"/>
</dbReference>
<accession>A0ABQ5TAZ4</accession>
<dbReference type="PANTHER" id="PTHR41287:SF1">
    <property type="entry name" value="PROTEIN YMFN"/>
    <property type="match status" value="1"/>
</dbReference>
<dbReference type="Pfam" id="PF03354">
    <property type="entry name" value="TerL_ATPase"/>
    <property type="match status" value="1"/>
</dbReference>